<dbReference type="InterPro" id="IPR036866">
    <property type="entry name" value="RibonucZ/Hydroxyglut_hydro"/>
</dbReference>
<dbReference type="Proteomes" id="UP000191901">
    <property type="component" value="Chromosome"/>
</dbReference>
<accession>A0A1Z3HNJ6</accession>
<proteinExistence type="predicted"/>
<name>A0A1Z3HNJ6_9CYAN</name>
<dbReference type="GO" id="GO:0016787">
    <property type="term" value="F:hydrolase activity"/>
    <property type="evidence" value="ECO:0007669"/>
    <property type="project" value="UniProtKB-KW"/>
</dbReference>
<sequence length="333" mass="36292">MMNQLRRWAIGWLVALITLAAIVGLQTQTPAQAPSELTLNRAGLTLEELADGVYGLIASTDFPPSDPAMAICNGGIVIGSDGVLVIDPFQTEELANLLFATVANLTDQPIRYVVNTHYHFDHSGGNAAAKALDLPILGRGPIREFMLSRNLEMDPNATPPEVIVNGAGELWLGERQIQLTEFDGHSGGTDLVIYIPDADVLMAGDLLFSQRLPYLGDGNIRVWQQTLEHLAVDYDTATILPGHGPVSDRTHLTTLKDYLEQLETWAMTWEAAGLSQAEAIEQTPLPDTYSDYLFQALFPGNLEVAYQQITLGHDDAAAIERYFQAQAPALQAL</sequence>
<dbReference type="PANTHER" id="PTHR42951:SF4">
    <property type="entry name" value="ACYL-COENZYME A THIOESTERASE MBLAC2"/>
    <property type="match status" value="1"/>
</dbReference>
<evidence type="ECO:0000313" key="2">
    <source>
        <dbReference type="EMBL" id="ASC71861.1"/>
    </source>
</evidence>
<feature type="domain" description="Metallo-beta-lactamase" evidence="1">
    <location>
        <begin position="71"/>
        <end position="243"/>
    </location>
</feature>
<dbReference type="KEGG" id="hhg:XM38_028150"/>
<dbReference type="SMART" id="SM00849">
    <property type="entry name" value="Lactamase_B"/>
    <property type="match status" value="1"/>
</dbReference>
<evidence type="ECO:0000259" key="1">
    <source>
        <dbReference type="SMART" id="SM00849"/>
    </source>
</evidence>
<dbReference type="CDD" id="cd16282">
    <property type="entry name" value="metallo-hydrolase-like_MBL-fold"/>
    <property type="match status" value="1"/>
</dbReference>
<dbReference type="InterPro" id="IPR001279">
    <property type="entry name" value="Metallo-B-lactamas"/>
</dbReference>
<dbReference type="Gene3D" id="3.60.15.10">
    <property type="entry name" value="Ribonuclease Z/Hydroxyacylglutathione hydrolase-like"/>
    <property type="match status" value="1"/>
</dbReference>
<dbReference type="InterPro" id="IPR050855">
    <property type="entry name" value="NDM-1-like"/>
</dbReference>
<dbReference type="SUPFAM" id="SSF56281">
    <property type="entry name" value="Metallo-hydrolase/oxidoreductase"/>
    <property type="match status" value="1"/>
</dbReference>
<reference evidence="2 3" key="1">
    <citation type="journal article" date="2016" name="Biochim. Biophys. Acta">
        <title>Characterization of red-shifted phycobilisomes isolated from the chlorophyll f-containing cyanobacterium Halomicronema hongdechloris.</title>
        <authorList>
            <person name="Li Y."/>
            <person name="Lin Y."/>
            <person name="Garvey C.J."/>
            <person name="Birch D."/>
            <person name="Corkery R.W."/>
            <person name="Loughlin P.C."/>
            <person name="Scheer H."/>
            <person name="Willows R.D."/>
            <person name="Chen M."/>
        </authorList>
    </citation>
    <scope>NUCLEOTIDE SEQUENCE [LARGE SCALE GENOMIC DNA]</scope>
    <source>
        <strain evidence="2 3">C2206</strain>
    </source>
</reference>
<protein>
    <submittedName>
        <fullName evidence="2">Metallo-hydrolase superfamily containing SoxZ/Y</fullName>
    </submittedName>
</protein>
<dbReference type="STRING" id="1641165.XM38_08530"/>
<keyword evidence="3" id="KW-1185">Reference proteome</keyword>
<dbReference type="RefSeq" id="WP_225889313.1">
    <property type="nucleotide sequence ID" value="NZ_CP021983.2"/>
</dbReference>
<gene>
    <name evidence="2" type="ORF">XM38_028150</name>
</gene>
<dbReference type="EMBL" id="CP021983">
    <property type="protein sequence ID" value="ASC71861.1"/>
    <property type="molecule type" value="Genomic_DNA"/>
</dbReference>
<dbReference type="Pfam" id="PF00753">
    <property type="entry name" value="Lactamase_B"/>
    <property type="match status" value="1"/>
</dbReference>
<dbReference type="AlphaFoldDB" id="A0A1Z3HNJ6"/>
<organism evidence="2 3">
    <name type="scientific">Halomicronema hongdechloris C2206</name>
    <dbReference type="NCBI Taxonomy" id="1641165"/>
    <lineage>
        <taxon>Bacteria</taxon>
        <taxon>Bacillati</taxon>
        <taxon>Cyanobacteriota</taxon>
        <taxon>Cyanophyceae</taxon>
        <taxon>Nodosilineales</taxon>
        <taxon>Nodosilineaceae</taxon>
        <taxon>Halomicronema</taxon>
    </lineage>
</organism>
<evidence type="ECO:0000313" key="3">
    <source>
        <dbReference type="Proteomes" id="UP000191901"/>
    </source>
</evidence>
<dbReference type="PANTHER" id="PTHR42951">
    <property type="entry name" value="METALLO-BETA-LACTAMASE DOMAIN-CONTAINING"/>
    <property type="match status" value="1"/>
</dbReference>